<dbReference type="InterPro" id="IPR006195">
    <property type="entry name" value="aa-tRNA-synth_II"/>
</dbReference>
<dbReference type="CDD" id="cd00860">
    <property type="entry name" value="ThrRS_anticodon"/>
    <property type="match status" value="1"/>
</dbReference>
<dbReference type="OrthoDB" id="9802304at2"/>
<dbReference type="PROSITE" id="PS51880">
    <property type="entry name" value="TGS"/>
    <property type="match status" value="1"/>
</dbReference>
<evidence type="ECO:0000259" key="15">
    <source>
        <dbReference type="PROSITE" id="PS51880"/>
    </source>
</evidence>
<dbReference type="InterPro" id="IPR004154">
    <property type="entry name" value="Anticodon-bd"/>
</dbReference>
<dbReference type="InterPro" id="IPR002320">
    <property type="entry name" value="Thr-tRNA-ligase_IIa"/>
</dbReference>
<evidence type="ECO:0000256" key="4">
    <source>
        <dbReference type="ARBA" id="ARBA00022598"/>
    </source>
</evidence>
<dbReference type="InterPro" id="IPR033728">
    <property type="entry name" value="ThrRS_core"/>
</dbReference>
<evidence type="ECO:0000256" key="8">
    <source>
        <dbReference type="ARBA" id="ARBA00022840"/>
    </source>
</evidence>
<dbReference type="Gene3D" id="3.30.980.10">
    <property type="entry name" value="Threonyl-trna Synthetase, Chain A, domain 2"/>
    <property type="match status" value="1"/>
</dbReference>
<evidence type="ECO:0000259" key="14">
    <source>
        <dbReference type="PROSITE" id="PS50862"/>
    </source>
</evidence>
<dbReference type="FunFam" id="3.10.20.30:FF:000005">
    <property type="entry name" value="Threonine--tRNA ligase"/>
    <property type="match status" value="1"/>
</dbReference>
<comment type="caution">
    <text evidence="13">Lacks conserved residue(s) required for the propagation of feature annotation.</text>
</comment>
<keyword evidence="17" id="KW-1185">Reference proteome</keyword>
<comment type="similarity">
    <text evidence="1 13">Belongs to the class-II aminoacyl-tRNA synthetase family.</text>
</comment>
<keyword evidence="5 13" id="KW-0479">Metal-binding</keyword>
<keyword evidence="8 13" id="KW-0067">ATP-binding</keyword>
<dbReference type="Pfam" id="PF00587">
    <property type="entry name" value="tRNA-synt_2b"/>
    <property type="match status" value="1"/>
</dbReference>
<evidence type="ECO:0000256" key="11">
    <source>
        <dbReference type="ARBA" id="ARBA00023146"/>
    </source>
</evidence>
<evidence type="ECO:0000256" key="3">
    <source>
        <dbReference type="ARBA" id="ARBA00022555"/>
    </source>
</evidence>
<dbReference type="InterPro" id="IPR004095">
    <property type="entry name" value="TGS"/>
</dbReference>
<dbReference type="InterPro" id="IPR036621">
    <property type="entry name" value="Anticodon-bd_dom_sf"/>
</dbReference>
<dbReference type="GO" id="GO:0046872">
    <property type="term" value="F:metal ion binding"/>
    <property type="evidence" value="ECO:0007669"/>
    <property type="project" value="UniProtKB-KW"/>
</dbReference>
<dbReference type="SMART" id="SM00863">
    <property type="entry name" value="tRNA_SAD"/>
    <property type="match status" value="1"/>
</dbReference>
<keyword evidence="3 13" id="KW-0820">tRNA-binding</keyword>
<dbReference type="GO" id="GO:0006435">
    <property type="term" value="P:threonyl-tRNA aminoacylation"/>
    <property type="evidence" value="ECO:0007669"/>
    <property type="project" value="UniProtKB-UniRule"/>
</dbReference>
<dbReference type="InterPro" id="IPR002314">
    <property type="entry name" value="aa-tRNA-synt_IIb"/>
</dbReference>
<dbReference type="Gene3D" id="3.30.930.10">
    <property type="entry name" value="Bira Bifunctional Protein, Domain 2"/>
    <property type="match status" value="1"/>
</dbReference>
<dbReference type="SUPFAM" id="SSF55186">
    <property type="entry name" value="ThrRS/AlaRS common domain"/>
    <property type="match status" value="1"/>
</dbReference>
<organism evidence="16 17">
    <name type="scientific">Parapontixanthobacter aurantiacus</name>
    <dbReference type="NCBI Taxonomy" id="1463599"/>
    <lineage>
        <taxon>Bacteria</taxon>
        <taxon>Pseudomonadati</taxon>
        <taxon>Pseudomonadota</taxon>
        <taxon>Alphaproteobacteria</taxon>
        <taxon>Sphingomonadales</taxon>
        <taxon>Erythrobacteraceae</taxon>
        <taxon>Parapontixanthobacter</taxon>
    </lineage>
</organism>
<comment type="caution">
    <text evidence="16">The sequence shown here is derived from an EMBL/GenBank/DDBJ whole genome shotgun (WGS) entry which is preliminary data.</text>
</comment>
<protein>
    <recommendedName>
        <fullName evidence="13">Threonine--tRNA ligase</fullName>
        <ecNumber evidence="13">6.1.1.3</ecNumber>
    </recommendedName>
    <alternativeName>
        <fullName evidence="13">Threonyl-tRNA synthetase</fullName>
        <shortName evidence="13">ThrRS</shortName>
    </alternativeName>
</protein>
<evidence type="ECO:0000256" key="12">
    <source>
        <dbReference type="ARBA" id="ARBA00049515"/>
    </source>
</evidence>
<feature type="binding site" evidence="13">
    <location>
        <position position="418"/>
    </location>
    <ligand>
        <name>Zn(2+)</name>
        <dbReference type="ChEBI" id="CHEBI:29105"/>
        <note>catalytic</note>
    </ligand>
</feature>
<dbReference type="SUPFAM" id="SSF81271">
    <property type="entry name" value="TGS-like"/>
    <property type="match status" value="1"/>
</dbReference>
<dbReference type="SUPFAM" id="SSF52954">
    <property type="entry name" value="Class II aaRS ABD-related"/>
    <property type="match status" value="1"/>
</dbReference>
<comment type="cofactor">
    <cofactor evidence="13">
        <name>Zn(2+)</name>
        <dbReference type="ChEBI" id="CHEBI:29105"/>
    </cofactor>
    <text evidence="13">Binds 1 zinc ion per subunit.</text>
</comment>
<evidence type="ECO:0000256" key="7">
    <source>
        <dbReference type="ARBA" id="ARBA00022833"/>
    </source>
</evidence>
<dbReference type="InterPro" id="IPR045864">
    <property type="entry name" value="aa-tRNA-synth_II/BPL/LPL"/>
</dbReference>
<dbReference type="PANTHER" id="PTHR11451:SF44">
    <property type="entry name" value="THREONINE--TRNA LIGASE, CHLOROPLASTIC_MITOCHONDRIAL 2"/>
    <property type="match status" value="1"/>
</dbReference>
<dbReference type="HAMAP" id="MF_00184">
    <property type="entry name" value="Thr_tRNA_synth"/>
    <property type="match status" value="1"/>
</dbReference>
<dbReference type="GO" id="GO:0005737">
    <property type="term" value="C:cytoplasm"/>
    <property type="evidence" value="ECO:0007669"/>
    <property type="project" value="UniProtKB-SubCell"/>
</dbReference>
<keyword evidence="9 13" id="KW-0694">RNA-binding</keyword>
<evidence type="ECO:0000256" key="2">
    <source>
        <dbReference type="ARBA" id="ARBA00022490"/>
    </source>
</evidence>
<dbReference type="Gene3D" id="3.40.50.800">
    <property type="entry name" value="Anticodon-binding domain"/>
    <property type="match status" value="1"/>
</dbReference>
<keyword evidence="7 13" id="KW-0862">Zinc</keyword>
<comment type="subunit">
    <text evidence="13">Homodimer.</text>
</comment>
<dbReference type="SUPFAM" id="SSF55681">
    <property type="entry name" value="Class II aaRS and biotin synthetases"/>
    <property type="match status" value="1"/>
</dbReference>
<gene>
    <name evidence="13 16" type="primary">thrS</name>
    <name evidence="16" type="ORF">GRI38_08620</name>
</gene>
<dbReference type="InterPro" id="IPR047246">
    <property type="entry name" value="ThrRS_anticodon"/>
</dbReference>
<proteinExistence type="inferred from homology"/>
<evidence type="ECO:0000256" key="1">
    <source>
        <dbReference type="ARBA" id="ARBA00008226"/>
    </source>
</evidence>
<dbReference type="Pfam" id="PF02824">
    <property type="entry name" value="TGS"/>
    <property type="match status" value="1"/>
</dbReference>
<feature type="binding site" evidence="13">
    <location>
        <position position="367"/>
    </location>
    <ligand>
        <name>Zn(2+)</name>
        <dbReference type="ChEBI" id="CHEBI:29105"/>
        <note>catalytic</note>
    </ligand>
</feature>
<evidence type="ECO:0000256" key="5">
    <source>
        <dbReference type="ARBA" id="ARBA00022723"/>
    </source>
</evidence>
<feature type="domain" description="Aminoacyl-transfer RNA synthetases class-II family profile" evidence="14">
    <location>
        <begin position="257"/>
        <end position="571"/>
    </location>
</feature>
<dbReference type="FunFam" id="3.30.930.10:FF:000002">
    <property type="entry name" value="Threonine--tRNA ligase"/>
    <property type="match status" value="1"/>
</dbReference>
<dbReference type="PANTHER" id="PTHR11451">
    <property type="entry name" value="THREONINE-TRNA LIGASE"/>
    <property type="match status" value="1"/>
</dbReference>
<dbReference type="NCBIfam" id="TIGR00418">
    <property type="entry name" value="thrS"/>
    <property type="match status" value="1"/>
</dbReference>
<keyword evidence="2 13" id="KW-0963">Cytoplasm</keyword>
<evidence type="ECO:0000313" key="16">
    <source>
        <dbReference type="EMBL" id="MXO86089.1"/>
    </source>
</evidence>
<dbReference type="Gene3D" id="3.30.54.20">
    <property type="match status" value="1"/>
</dbReference>
<sequence length="675" mass="75990">MTELLKISLPDGSVREVEQGSTPADVAAAIGPGLAKAAIAARVDGEVRDLARPFEGDAELALITSRDEADALELARHDYAHVLAEAVQALWPGTQITFGPATEDGFYYDVLAPDSRDPFSMDDLPAIEEKMREIIRADKPLVREVWNRQDLIEKWRNEGENFKAEWAGELPEGEELTVYWSGEPGSEGAWMDMCRGPHLPSTGKLDPQAFKLMRVAGAYWRGDQNNAQLTRIYGTGWLNKKQLDAHLHRLEEAAKRDHRKLGREMDLFHLQEEAHGSVFWHPNGYRIWRELEAYMRRKMDKAGYREIKTPQLMDVRQWTQSGHWGKYAENMFAVPDIVPEVDGLGDGPANPKVADDADWMAIKPMNCPAHVLVFKQGITSYRDLPIRLGEMGCCHRNEPHGALHGIMRVRQFTQDDAHIFCTEDQVIEEVRSFCRLVDEVYSDFGFDYQVKLALRPEKRFGSDQMWDKAEQELRDAVVAAGMANADYGWEELPGEGAFYAPKLEWHLTDAIGRTWQVGTIQGDRVLPERLDASYVGEDGERHRPVMLHRAIFGTFERFIGVSIEHFAGKLPLWLAPVQAVVAPIVSDVDGYAGEVLAKLEAAGLRAEADLRNEKINYKIREHSLAKVPQLLIVGKREAEEGTVALRTLGEKEQRVMSVDEAVALLKGEATPPDLR</sequence>
<evidence type="ECO:0000256" key="13">
    <source>
        <dbReference type="HAMAP-Rule" id="MF_00184"/>
    </source>
</evidence>
<dbReference type="RefSeq" id="WP_160682650.1">
    <property type="nucleotide sequence ID" value="NZ_WTYW01000002.1"/>
</dbReference>
<name>A0A844ZK66_9SPHN</name>
<dbReference type="InterPro" id="IPR012947">
    <property type="entry name" value="tRNA_SAD"/>
</dbReference>
<dbReference type="GO" id="GO:0000049">
    <property type="term" value="F:tRNA binding"/>
    <property type="evidence" value="ECO:0007669"/>
    <property type="project" value="UniProtKB-KW"/>
</dbReference>
<dbReference type="Gene3D" id="3.10.20.30">
    <property type="match status" value="1"/>
</dbReference>
<dbReference type="GO" id="GO:0005524">
    <property type="term" value="F:ATP binding"/>
    <property type="evidence" value="ECO:0007669"/>
    <property type="project" value="UniProtKB-UniRule"/>
</dbReference>
<dbReference type="FunFam" id="3.40.50.800:FF:000001">
    <property type="entry name" value="Threonine--tRNA ligase"/>
    <property type="match status" value="1"/>
</dbReference>
<dbReference type="InterPro" id="IPR018163">
    <property type="entry name" value="Thr/Ala-tRNA-synth_IIc_edit"/>
</dbReference>
<feature type="domain" description="TGS" evidence="15">
    <location>
        <begin position="1"/>
        <end position="64"/>
    </location>
</feature>
<reference evidence="16 17" key="1">
    <citation type="submission" date="2019-12" db="EMBL/GenBank/DDBJ databases">
        <title>Genomic-based taxomic classification of the family Erythrobacteraceae.</title>
        <authorList>
            <person name="Xu L."/>
        </authorList>
    </citation>
    <scope>NUCLEOTIDE SEQUENCE [LARGE SCALE GENOMIC DNA]</scope>
    <source>
        <strain evidence="16 17">MCCC 1A09962</strain>
    </source>
</reference>
<dbReference type="Pfam" id="PF07973">
    <property type="entry name" value="tRNA_SAD"/>
    <property type="match status" value="1"/>
</dbReference>
<dbReference type="Proteomes" id="UP000433104">
    <property type="component" value="Unassembled WGS sequence"/>
</dbReference>
<dbReference type="AlphaFoldDB" id="A0A844ZK66"/>
<evidence type="ECO:0000313" key="17">
    <source>
        <dbReference type="Proteomes" id="UP000433104"/>
    </source>
</evidence>
<comment type="catalytic activity">
    <reaction evidence="12 13">
        <text>tRNA(Thr) + L-threonine + ATP = L-threonyl-tRNA(Thr) + AMP + diphosphate + H(+)</text>
        <dbReference type="Rhea" id="RHEA:24624"/>
        <dbReference type="Rhea" id="RHEA-COMP:9670"/>
        <dbReference type="Rhea" id="RHEA-COMP:9704"/>
        <dbReference type="ChEBI" id="CHEBI:15378"/>
        <dbReference type="ChEBI" id="CHEBI:30616"/>
        <dbReference type="ChEBI" id="CHEBI:33019"/>
        <dbReference type="ChEBI" id="CHEBI:57926"/>
        <dbReference type="ChEBI" id="CHEBI:78442"/>
        <dbReference type="ChEBI" id="CHEBI:78534"/>
        <dbReference type="ChEBI" id="CHEBI:456215"/>
        <dbReference type="EC" id="6.1.1.3"/>
    </reaction>
</comment>
<keyword evidence="10 13" id="KW-0648">Protein biosynthesis</keyword>
<dbReference type="CDD" id="cd00771">
    <property type="entry name" value="ThrRS_core"/>
    <property type="match status" value="1"/>
</dbReference>
<dbReference type="GO" id="GO:0004829">
    <property type="term" value="F:threonine-tRNA ligase activity"/>
    <property type="evidence" value="ECO:0007669"/>
    <property type="project" value="UniProtKB-UniRule"/>
</dbReference>
<dbReference type="InterPro" id="IPR012675">
    <property type="entry name" value="Beta-grasp_dom_sf"/>
</dbReference>
<feature type="binding site" evidence="13">
    <location>
        <position position="548"/>
    </location>
    <ligand>
        <name>Zn(2+)</name>
        <dbReference type="ChEBI" id="CHEBI:29105"/>
        <note>catalytic</note>
    </ligand>
</feature>
<keyword evidence="11 13" id="KW-0030">Aminoacyl-tRNA synthetase</keyword>
<dbReference type="CDD" id="cd01667">
    <property type="entry name" value="TGS_ThrRS"/>
    <property type="match status" value="1"/>
</dbReference>
<dbReference type="InterPro" id="IPR012676">
    <property type="entry name" value="TGS-like"/>
</dbReference>
<evidence type="ECO:0000256" key="9">
    <source>
        <dbReference type="ARBA" id="ARBA00022884"/>
    </source>
</evidence>
<comment type="subcellular location">
    <subcellularLocation>
        <location evidence="13">Cytoplasm</location>
    </subcellularLocation>
</comment>
<dbReference type="EC" id="6.1.1.3" evidence="13"/>
<dbReference type="PRINTS" id="PR01047">
    <property type="entry name" value="TRNASYNTHTHR"/>
</dbReference>
<dbReference type="EMBL" id="WTYW01000002">
    <property type="protein sequence ID" value="MXO86089.1"/>
    <property type="molecule type" value="Genomic_DNA"/>
</dbReference>
<evidence type="ECO:0000256" key="6">
    <source>
        <dbReference type="ARBA" id="ARBA00022741"/>
    </source>
</evidence>
<dbReference type="Pfam" id="PF03129">
    <property type="entry name" value="HGTP_anticodon"/>
    <property type="match status" value="1"/>
</dbReference>
<evidence type="ECO:0000256" key="10">
    <source>
        <dbReference type="ARBA" id="ARBA00022917"/>
    </source>
</evidence>
<keyword evidence="4 13" id="KW-0436">Ligase</keyword>
<dbReference type="PROSITE" id="PS50862">
    <property type="entry name" value="AA_TRNA_LIGASE_II"/>
    <property type="match status" value="1"/>
</dbReference>
<accession>A0A844ZK66</accession>
<keyword evidence="6 13" id="KW-0547">Nucleotide-binding</keyword>